<feature type="compositionally biased region" description="Basic and acidic residues" evidence="5">
    <location>
        <begin position="449"/>
        <end position="460"/>
    </location>
</feature>
<evidence type="ECO:0000256" key="1">
    <source>
        <dbReference type="ARBA" id="ARBA00022729"/>
    </source>
</evidence>
<dbReference type="PANTHER" id="PTHR45080">
    <property type="entry name" value="CONTACTIN 5"/>
    <property type="match status" value="1"/>
</dbReference>
<feature type="coiled-coil region" evidence="4">
    <location>
        <begin position="263"/>
        <end position="325"/>
    </location>
</feature>
<dbReference type="InterPro" id="IPR003598">
    <property type="entry name" value="Ig_sub2"/>
</dbReference>
<keyword evidence="4" id="KW-0175">Coiled coil</keyword>
<dbReference type="SMART" id="SM00408">
    <property type="entry name" value="IGc2"/>
    <property type="match status" value="2"/>
</dbReference>
<dbReference type="SMART" id="SM00409">
    <property type="entry name" value="IG"/>
    <property type="match status" value="2"/>
</dbReference>
<feature type="domain" description="Ig-like" evidence="6">
    <location>
        <begin position="488"/>
        <end position="571"/>
    </location>
</feature>
<evidence type="ECO:0000313" key="7">
    <source>
        <dbReference type="EMBL" id="CAB3388029.1"/>
    </source>
</evidence>
<dbReference type="InterPro" id="IPR007110">
    <property type="entry name" value="Ig-like_dom"/>
</dbReference>
<feature type="compositionally biased region" description="Polar residues" evidence="5">
    <location>
        <begin position="29"/>
        <end position="40"/>
    </location>
</feature>
<dbReference type="OrthoDB" id="2152335at2759"/>
<keyword evidence="2" id="KW-1015">Disulfide bond</keyword>
<feature type="region of interest" description="Disordered" evidence="5">
    <location>
        <begin position="29"/>
        <end position="67"/>
    </location>
</feature>
<dbReference type="AlphaFoldDB" id="A0A8S1E6S1"/>
<comment type="caution">
    <text evidence="7">The sequence shown here is derived from an EMBL/GenBank/DDBJ whole genome shotgun (WGS) entry which is preliminary data.</text>
</comment>
<feature type="region of interest" description="Disordered" evidence="5">
    <location>
        <begin position="448"/>
        <end position="488"/>
    </location>
</feature>
<evidence type="ECO:0000256" key="2">
    <source>
        <dbReference type="ARBA" id="ARBA00023157"/>
    </source>
</evidence>
<dbReference type="InterPro" id="IPR013098">
    <property type="entry name" value="Ig_I-set"/>
</dbReference>
<protein>
    <recommendedName>
        <fullName evidence="6">Ig-like domain-containing protein</fullName>
    </recommendedName>
</protein>
<dbReference type="FunFam" id="2.60.40.10:FF:001452">
    <property type="entry name" value="Uncharacterized protein, isoform F"/>
    <property type="match status" value="1"/>
</dbReference>
<dbReference type="FunFam" id="2.60.40.10:FF:000612">
    <property type="entry name" value="palladin isoform X1"/>
    <property type="match status" value="1"/>
</dbReference>
<feature type="region of interest" description="Disordered" evidence="5">
    <location>
        <begin position="209"/>
        <end position="248"/>
    </location>
</feature>
<evidence type="ECO:0000313" key="8">
    <source>
        <dbReference type="Proteomes" id="UP000494165"/>
    </source>
</evidence>
<dbReference type="SUPFAM" id="SSF48726">
    <property type="entry name" value="Immunoglobulin"/>
    <property type="match status" value="2"/>
</dbReference>
<evidence type="ECO:0000256" key="3">
    <source>
        <dbReference type="ARBA" id="ARBA00023319"/>
    </source>
</evidence>
<dbReference type="PROSITE" id="PS50835">
    <property type="entry name" value="IG_LIKE"/>
    <property type="match status" value="2"/>
</dbReference>
<keyword evidence="1" id="KW-0732">Signal</keyword>
<dbReference type="InterPro" id="IPR003599">
    <property type="entry name" value="Ig_sub"/>
</dbReference>
<dbReference type="InterPro" id="IPR050958">
    <property type="entry name" value="Cell_Adh-Cytoskel_Orgn"/>
</dbReference>
<keyword evidence="3" id="KW-0393">Immunoglobulin domain</keyword>
<dbReference type="GO" id="GO:0005886">
    <property type="term" value="C:plasma membrane"/>
    <property type="evidence" value="ECO:0007669"/>
    <property type="project" value="TreeGrafter"/>
</dbReference>
<feature type="domain" description="Ig-like" evidence="6">
    <location>
        <begin position="621"/>
        <end position="709"/>
    </location>
</feature>
<feature type="compositionally biased region" description="Polar residues" evidence="5">
    <location>
        <begin position="463"/>
        <end position="488"/>
    </location>
</feature>
<dbReference type="GO" id="GO:0007156">
    <property type="term" value="P:homophilic cell adhesion via plasma membrane adhesion molecules"/>
    <property type="evidence" value="ECO:0007669"/>
    <property type="project" value="TreeGrafter"/>
</dbReference>
<dbReference type="EMBL" id="CADEPI010000677">
    <property type="protein sequence ID" value="CAB3388029.1"/>
    <property type="molecule type" value="Genomic_DNA"/>
</dbReference>
<evidence type="ECO:0000256" key="4">
    <source>
        <dbReference type="SAM" id="Coils"/>
    </source>
</evidence>
<organism evidence="7 8">
    <name type="scientific">Cloeon dipterum</name>
    <dbReference type="NCBI Taxonomy" id="197152"/>
    <lineage>
        <taxon>Eukaryota</taxon>
        <taxon>Metazoa</taxon>
        <taxon>Ecdysozoa</taxon>
        <taxon>Arthropoda</taxon>
        <taxon>Hexapoda</taxon>
        <taxon>Insecta</taxon>
        <taxon>Pterygota</taxon>
        <taxon>Palaeoptera</taxon>
        <taxon>Ephemeroptera</taxon>
        <taxon>Pisciforma</taxon>
        <taxon>Baetidae</taxon>
        <taxon>Cloeon</taxon>
    </lineage>
</organism>
<dbReference type="Gene3D" id="2.60.40.10">
    <property type="entry name" value="Immunoglobulins"/>
    <property type="match status" value="2"/>
</dbReference>
<proteinExistence type="predicted"/>
<reference evidence="7 8" key="1">
    <citation type="submission" date="2020-04" db="EMBL/GenBank/DDBJ databases">
        <authorList>
            <person name="Alioto T."/>
            <person name="Alioto T."/>
            <person name="Gomez Garrido J."/>
        </authorList>
    </citation>
    <scope>NUCLEOTIDE SEQUENCE [LARGE SCALE GENOMIC DNA]</scope>
</reference>
<name>A0A8S1E6S1_9INSE</name>
<dbReference type="InterPro" id="IPR013783">
    <property type="entry name" value="Ig-like_fold"/>
</dbReference>
<evidence type="ECO:0000256" key="5">
    <source>
        <dbReference type="SAM" id="MobiDB-lite"/>
    </source>
</evidence>
<feature type="compositionally biased region" description="Polar residues" evidence="5">
    <location>
        <begin position="211"/>
        <end position="227"/>
    </location>
</feature>
<dbReference type="Pfam" id="PF07679">
    <property type="entry name" value="I-set"/>
    <property type="match status" value="2"/>
</dbReference>
<keyword evidence="8" id="KW-1185">Reference proteome</keyword>
<evidence type="ECO:0000259" key="6">
    <source>
        <dbReference type="PROSITE" id="PS50835"/>
    </source>
</evidence>
<accession>A0A8S1E6S1</accession>
<gene>
    <name evidence="7" type="ORF">CLODIP_2_CD11722</name>
</gene>
<sequence>MAAHFAPARAIVGKPFVSAPSRDLIPNSLRQHVQRVTTSGRLPGSQPGRRPEEARAQHPGYACHQGSSQTLLQNSGAARGAAHQLQRMLAMVDAEALARLIADEPVVAGEKHHSRKELELKDLLVKESFAGQIESRQDDPRYVALRVTASQNCFRLGADNEGTMLPKSTVSSTSSANYSEHILGGCGRDVGLFGCAAVHFSHGGALRTRSGDSCGSTCNASQRQAGSQPGRRPEEARAAQHPGYARHQGSSQIEELCLKDKLLEDQRKIIVEIQIKLDEKQKELEELRQSLDTQDSAVDWLEADKQQLQQRLLEADEKLEKSVKVVQTLVLHNLELAARAAGADQIGSTTRRSTCGANWTKPGASFPAANRSSLLQLLDQSRSLDASALAVSAALEDSLLDHIHKFLDAPQHSVFIHKLLDKNARGAALQPRETKAIFNVRATANGKPPLDDVRVIEPRPSRTKQPPTTGNGRAESRPSQASDSQTLPSITRSLRDRRCCDGDTVTFECGLAPTPEQPDVRWEKDGKPLVIECDLVAEQDSAFARLTILQVCPEDEGEYTCVVRSKLGKVTTSACLIVDGMEELSRDHHRPVTHRARSALDQDTAGANAVNKRHRLKAAPPKLYAIPHNKVVEEGAKVRLQCVIAGHPTPWVTWDTDGLILTPSRRLTIKEKDDLRIVKISEVSVEDAGLYRVTLENDVGHVEASARLDVIGPSWIATSN</sequence>
<dbReference type="PANTHER" id="PTHR45080:SF8">
    <property type="entry name" value="IG-LIKE DOMAIN-CONTAINING PROTEIN"/>
    <property type="match status" value="1"/>
</dbReference>
<dbReference type="InterPro" id="IPR036179">
    <property type="entry name" value="Ig-like_dom_sf"/>
</dbReference>
<dbReference type="Proteomes" id="UP000494165">
    <property type="component" value="Unassembled WGS sequence"/>
</dbReference>